<evidence type="ECO:0000313" key="12">
    <source>
        <dbReference type="Proteomes" id="UP000823641"/>
    </source>
</evidence>
<dbReference type="Gene3D" id="3.40.50.620">
    <property type="entry name" value="HUPs"/>
    <property type="match status" value="1"/>
</dbReference>
<dbReference type="EC" id="2.7.7.3" evidence="9"/>
<evidence type="ECO:0000256" key="4">
    <source>
        <dbReference type="ARBA" id="ARBA00022741"/>
    </source>
</evidence>
<dbReference type="NCBIfam" id="TIGR00125">
    <property type="entry name" value="cyt_tran_rel"/>
    <property type="match status" value="1"/>
</dbReference>
<evidence type="ECO:0000256" key="2">
    <source>
        <dbReference type="ARBA" id="ARBA00022679"/>
    </source>
</evidence>
<evidence type="ECO:0000256" key="5">
    <source>
        <dbReference type="ARBA" id="ARBA00022840"/>
    </source>
</evidence>
<dbReference type="Proteomes" id="UP000823641">
    <property type="component" value="Unassembled WGS sequence"/>
</dbReference>
<dbReference type="EMBL" id="JADIMG010000002">
    <property type="protein sequence ID" value="MBO8458741.1"/>
    <property type="molecule type" value="Genomic_DNA"/>
</dbReference>
<dbReference type="GO" id="GO:0015937">
    <property type="term" value="P:coenzyme A biosynthetic process"/>
    <property type="evidence" value="ECO:0007669"/>
    <property type="project" value="UniProtKB-UniRule"/>
</dbReference>
<feature type="binding site" evidence="9">
    <location>
        <position position="87"/>
    </location>
    <ligand>
        <name>substrate</name>
    </ligand>
</feature>
<feature type="binding site" evidence="9">
    <location>
        <position position="41"/>
    </location>
    <ligand>
        <name>substrate</name>
    </ligand>
</feature>
<evidence type="ECO:0000256" key="9">
    <source>
        <dbReference type="HAMAP-Rule" id="MF_00151"/>
    </source>
</evidence>
<sequence>MKRAIFPGSFDPFTIGHYSIVMRGLEIFDEIVIGIGINQTKRNLFSVEERQSMIEQAFVSEPRVKIQPYNCLTIDFAQQVGADFVLRGLRTVADFEYERSIADANRKLSGIETVILFTEDKYAFISSTVVRDLVSFGKDIRQFLPPGVTVPYIKQS</sequence>
<feature type="binding site" evidence="9">
    <location>
        <begin position="122"/>
        <end position="128"/>
    </location>
    <ligand>
        <name>ATP</name>
        <dbReference type="ChEBI" id="CHEBI:30616"/>
    </ligand>
</feature>
<dbReference type="GO" id="GO:0005737">
    <property type="term" value="C:cytoplasm"/>
    <property type="evidence" value="ECO:0007669"/>
    <property type="project" value="UniProtKB-SubCell"/>
</dbReference>
<dbReference type="InterPro" id="IPR001980">
    <property type="entry name" value="PPAT"/>
</dbReference>
<evidence type="ECO:0000256" key="3">
    <source>
        <dbReference type="ARBA" id="ARBA00022695"/>
    </source>
</evidence>
<comment type="subunit">
    <text evidence="9">Homohexamer.</text>
</comment>
<protein>
    <recommendedName>
        <fullName evidence="9">Phosphopantetheine adenylyltransferase</fullName>
        <ecNumber evidence="9">2.7.7.3</ecNumber>
    </recommendedName>
    <alternativeName>
        <fullName evidence="9">Dephospho-CoA pyrophosphorylase</fullName>
    </alternativeName>
    <alternativeName>
        <fullName evidence="9">Pantetheine-phosphate adenylyltransferase</fullName>
        <shortName evidence="9">PPAT</shortName>
    </alternativeName>
</protein>
<feature type="binding site" evidence="9">
    <location>
        <position position="73"/>
    </location>
    <ligand>
        <name>substrate</name>
    </ligand>
</feature>
<feature type="site" description="Transition state stabilizer" evidence="9">
    <location>
        <position position="17"/>
    </location>
</feature>
<evidence type="ECO:0000313" key="11">
    <source>
        <dbReference type="EMBL" id="MBO8458741.1"/>
    </source>
</evidence>
<dbReference type="AlphaFoldDB" id="A0A9D9HRZ1"/>
<dbReference type="GO" id="GO:0005524">
    <property type="term" value="F:ATP binding"/>
    <property type="evidence" value="ECO:0007669"/>
    <property type="project" value="UniProtKB-KW"/>
</dbReference>
<keyword evidence="2 9" id="KW-0808">Transferase</keyword>
<accession>A0A9D9HRZ1</accession>
<comment type="similarity">
    <text evidence="9">Belongs to the bacterial CoaD family.</text>
</comment>
<dbReference type="Pfam" id="PF01467">
    <property type="entry name" value="CTP_transf_like"/>
    <property type="match status" value="1"/>
</dbReference>
<feature type="binding site" evidence="9">
    <location>
        <position position="17"/>
    </location>
    <ligand>
        <name>ATP</name>
        <dbReference type="ChEBI" id="CHEBI:30616"/>
    </ligand>
</feature>
<keyword evidence="3 9" id="KW-0548">Nucleotidyltransferase</keyword>
<keyword evidence="6 9" id="KW-0460">Magnesium</keyword>
<evidence type="ECO:0000259" key="10">
    <source>
        <dbReference type="Pfam" id="PF01467"/>
    </source>
</evidence>
<gene>
    <name evidence="9 11" type="primary">coaD</name>
    <name evidence="11" type="ORF">IAA73_00165</name>
</gene>
<reference evidence="11" key="1">
    <citation type="submission" date="2020-10" db="EMBL/GenBank/DDBJ databases">
        <authorList>
            <person name="Gilroy R."/>
        </authorList>
    </citation>
    <scope>NUCLEOTIDE SEQUENCE</scope>
    <source>
        <strain evidence="11">G3-3990</strain>
    </source>
</reference>
<evidence type="ECO:0000256" key="1">
    <source>
        <dbReference type="ARBA" id="ARBA00022490"/>
    </source>
</evidence>
<comment type="cofactor">
    <cofactor evidence="9">
        <name>Mg(2+)</name>
        <dbReference type="ChEBI" id="CHEBI:18420"/>
    </cofactor>
</comment>
<feature type="binding site" evidence="9">
    <location>
        <position position="9"/>
    </location>
    <ligand>
        <name>substrate</name>
    </ligand>
</feature>
<feature type="domain" description="Cytidyltransferase-like" evidence="10">
    <location>
        <begin position="5"/>
        <end position="131"/>
    </location>
</feature>
<feature type="binding site" evidence="9">
    <location>
        <begin position="9"/>
        <end position="10"/>
    </location>
    <ligand>
        <name>ATP</name>
        <dbReference type="ChEBI" id="CHEBI:30616"/>
    </ligand>
</feature>
<feature type="binding site" evidence="9">
    <location>
        <begin position="88"/>
        <end position="90"/>
    </location>
    <ligand>
        <name>ATP</name>
        <dbReference type="ChEBI" id="CHEBI:30616"/>
    </ligand>
</feature>
<organism evidence="11 12">
    <name type="scientific">Candidatus Gallipaludibacter merdavium</name>
    <dbReference type="NCBI Taxonomy" id="2840839"/>
    <lineage>
        <taxon>Bacteria</taxon>
        <taxon>Pseudomonadati</taxon>
        <taxon>Bacteroidota</taxon>
        <taxon>Bacteroidia</taxon>
        <taxon>Bacteroidales</taxon>
        <taxon>Candidatus Gallipaludibacter</taxon>
    </lineage>
</organism>
<reference evidence="11" key="2">
    <citation type="journal article" date="2021" name="PeerJ">
        <title>Extensive microbial diversity within the chicken gut microbiome revealed by metagenomics and culture.</title>
        <authorList>
            <person name="Gilroy R."/>
            <person name="Ravi A."/>
            <person name="Getino M."/>
            <person name="Pursley I."/>
            <person name="Horton D.L."/>
            <person name="Alikhan N.F."/>
            <person name="Baker D."/>
            <person name="Gharbi K."/>
            <person name="Hall N."/>
            <person name="Watson M."/>
            <person name="Adriaenssens E.M."/>
            <person name="Foster-Nyarko E."/>
            <person name="Jarju S."/>
            <person name="Secka A."/>
            <person name="Antonio M."/>
            <person name="Oren A."/>
            <person name="Chaudhuri R.R."/>
            <person name="La Ragione R."/>
            <person name="Hildebrand F."/>
            <person name="Pallen M.J."/>
        </authorList>
    </citation>
    <scope>NUCLEOTIDE SEQUENCE</scope>
    <source>
        <strain evidence="11">G3-3990</strain>
    </source>
</reference>
<dbReference type="InterPro" id="IPR004821">
    <property type="entry name" value="Cyt_trans-like"/>
</dbReference>
<evidence type="ECO:0000256" key="8">
    <source>
        <dbReference type="ARBA" id="ARBA00029346"/>
    </source>
</evidence>
<comment type="catalytic activity">
    <reaction evidence="8 9">
        <text>(R)-4'-phosphopantetheine + ATP + H(+) = 3'-dephospho-CoA + diphosphate</text>
        <dbReference type="Rhea" id="RHEA:19801"/>
        <dbReference type="ChEBI" id="CHEBI:15378"/>
        <dbReference type="ChEBI" id="CHEBI:30616"/>
        <dbReference type="ChEBI" id="CHEBI:33019"/>
        <dbReference type="ChEBI" id="CHEBI:57328"/>
        <dbReference type="ChEBI" id="CHEBI:61723"/>
        <dbReference type="EC" id="2.7.7.3"/>
    </reaction>
</comment>
<keyword evidence="7 9" id="KW-0173">Coenzyme A biosynthesis</keyword>
<dbReference type="GO" id="GO:0004595">
    <property type="term" value="F:pantetheine-phosphate adenylyltransferase activity"/>
    <property type="evidence" value="ECO:0007669"/>
    <property type="project" value="UniProtKB-UniRule"/>
</dbReference>
<comment type="pathway">
    <text evidence="9">Cofactor biosynthesis; coenzyme A biosynthesis; CoA from (R)-pantothenate: step 4/5.</text>
</comment>
<keyword evidence="4 9" id="KW-0547">Nucleotide-binding</keyword>
<name>A0A9D9HRZ1_9BACT</name>
<dbReference type="PRINTS" id="PR01020">
    <property type="entry name" value="LPSBIOSNTHSS"/>
</dbReference>
<dbReference type="PANTHER" id="PTHR21342:SF1">
    <property type="entry name" value="PHOSPHOPANTETHEINE ADENYLYLTRANSFERASE"/>
    <property type="match status" value="1"/>
</dbReference>
<dbReference type="SUPFAM" id="SSF52374">
    <property type="entry name" value="Nucleotidylyl transferase"/>
    <property type="match status" value="1"/>
</dbReference>
<proteinExistence type="inferred from homology"/>
<dbReference type="HAMAP" id="MF_00151">
    <property type="entry name" value="PPAT_bact"/>
    <property type="match status" value="1"/>
</dbReference>
<evidence type="ECO:0000256" key="6">
    <source>
        <dbReference type="ARBA" id="ARBA00022842"/>
    </source>
</evidence>
<dbReference type="NCBIfam" id="TIGR01510">
    <property type="entry name" value="coaD_prev_kdtB"/>
    <property type="match status" value="1"/>
</dbReference>
<comment type="function">
    <text evidence="9">Reversibly transfers an adenylyl group from ATP to 4'-phosphopantetheine, yielding dephospho-CoA (dPCoA) and pyrophosphate.</text>
</comment>
<dbReference type="InterPro" id="IPR014729">
    <property type="entry name" value="Rossmann-like_a/b/a_fold"/>
</dbReference>
<comment type="caution">
    <text evidence="11">The sequence shown here is derived from an EMBL/GenBank/DDBJ whole genome shotgun (WGS) entry which is preliminary data.</text>
</comment>
<keyword evidence="5 9" id="KW-0067">ATP-binding</keyword>
<keyword evidence="1 9" id="KW-0963">Cytoplasm</keyword>
<comment type="subcellular location">
    <subcellularLocation>
        <location evidence="9">Cytoplasm</location>
    </subcellularLocation>
</comment>
<dbReference type="PANTHER" id="PTHR21342">
    <property type="entry name" value="PHOSPHOPANTETHEINE ADENYLYLTRANSFERASE"/>
    <property type="match status" value="1"/>
</dbReference>
<evidence type="ECO:0000256" key="7">
    <source>
        <dbReference type="ARBA" id="ARBA00022993"/>
    </source>
</evidence>
<feature type="binding site" evidence="9">
    <location>
        <position position="98"/>
    </location>
    <ligand>
        <name>ATP</name>
        <dbReference type="ChEBI" id="CHEBI:30616"/>
    </ligand>
</feature>